<dbReference type="RefSeq" id="WP_347795175.1">
    <property type="nucleotide sequence ID" value="NZ_JAYMYY010000003.1"/>
</dbReference>
<evidence type="ECO:0000313" key="2">
    <source>
        <dbReference type="Proteomes" id="UP001444146"/>
    </source>
</evidence>
<keyword evidence="2" id="KW-1185">Reference proteome</keyword>
<evidence type="ECO:0000313" key="1">
    <source>
        <dbReference type="EMBL" id="MEO3990785.1"/>
    </source>
</evidence>
<sequence length="142" mass="16061">MKSGAAVSILDPYEWLPSYGENAVSVESKGLDLIIKIEYDTEDEYQTIHCRELRFDMVCAFCRTAFPGVSILNIDYDKSVKAPSIGALIEYPNSEAAFAWNKHFCGSRQIKHYKIAFLSENFLMEIFANNVTLGSEYIIPSE</sequence>
<organism evidence="1 2">
    <name type="scientific">Pseudocitrobacter cyperus</name>
    <dbReference type="NCBI Taxonomy" id="3112843"/>
    <lineage>
        <taxon>Bacteria</taxon>
        <taxon>Pseudomonadati</taxon>
        <taxon>Pseudomonadota</taxon>
        <taxon>Gammaproteobacteria</taxon>
        <taxon>Enterobacterales</taxon>
        <taxon>Enterobacteriaceae</taxon>
        <taxon>Pseudocitrobacter</taxon>
    </lineage>
</organism>
<reference evidence="1 2" key="1">
    <citation type="submission" date="2024-01" db="EMBL/GenBank/DDBJ databases">
        <title>Pseudocitrobacter sp. Endophytic strain Cyp-38L.</title>
        <authorList>
            <person name="Amer M.A."/>
            <person name="Hamed S.M."/>
        </authorList>
    </citation>
    <scope>NUCLEOTIDE SEQUENCE [LARGE SCALE GENOMIC DNA]</scope>
    <source>
        <strain evidence="1 2">Cyp38S</strain>
    </source>
</reference>
<comment type="caution">
    <text evidence="1">The sequence shown here is derived from an EMBL/GenBank/DDBJ whole genome shotgun (WGS) entry which is preliminary data.</text>
</comment>
<name>A0ABV0HKJ1_9ENTR</name>
<gene>
    <name evidence="1" type="ORF">VSR74_13310</name>
</gene>
<dbReference type="Proteomes" id="UP001444146">
    <property type="component" value="Unassembled WGS sequence"/>
</dbReference>
<protein>
    <submittedName>
        <fullName evidence="1">Uncharacterized protein</fullName>
    </submittedName>
</protein>
<dbReference type="EMBL" id="JAYMYY010000003">
    <property type="protein sequence ID" value="MEO3990785.1"/>
    <property type="molecule type" value="Genomic_DNA"/>
</dbReference>
<accession>A0ABV0HKJ1</accession>
<proteinExistence type="predicted"/>